<dbReference type="InterPro" id="IPR052718">
    <property type="entry name" value="NmrA-type_oxidoreductase"/>
</dbReference>
<dbReference type="OrthoDB" id="7771794at2"/>
<dbReference type="Proteomes" id="UP000305888">
    <property type="component" value="Chromosome"/>
</dbReference>
<keyword evidence="3" id="KW-1185">Reference proteome</keyword>
<protein>
    <submittedName>
        <fullName evidence="2">KR domain-containing protein</fullName>
    </submittedName>
</protein>
<dbReference type="InterPro" id="IPR036291">
    <property type="entry name" value="NAD(P)-bd_dom_sf"/>
</dbReference>
<evidence type="ECO:0000313" key="3">
    <source>
        <dbReference type="Proteomes" id="UP000305888"/>
    </source>
</evidence>
<feature type="domain" description="NAD(P)-binding" evidence="1">
    <location>
        <begin position="8"/>
        <end position="187"/>
    </location>
</feature>
<dbReference type="AlphaFoldDB" id="A0A5B8FW33"/>
<dbReference type="RefSeq" id="WP_138577837.1">
    <property type="nucleotide sequence ID" value="NZ_CP040818.1"/>
</dbReference>
<proteinExistence type="predicted"/>
<dbReference type="EMBL" id="CP040818">
    <property type="protein sequence ID" value="QDL91410.1"/>
    <property type="molecule type" value="Genomic_DNA"/>
</dbReference>
<sequence length="283" mass="29179">MSTLLVTGASGNLGRGVVEALLDAGGDDRIIATSRTPSSLDDLVARGVEVRHADFDAPDSLAPAFAGVDRLLLVSTDRLDTPDVRIPQHQAAVATAAAAGVKHVVYTSHVAALPGPSGVANDHFQTELAIFRSGMTFTLMRHSLYTDLLGMSVPAARASGQLFSATAGKGRSNVTRADCARADAAALRLAPENRVFLVTGPAAVTQAEIAALIGPGVAHVDLSPDALHGGLLAAGLPPFLVDALVAFDVEAAHGLHAVESRAVRDLTGQEPESVADYFARMAL</sequence>
<dbReference type="KEGG" id="ppru:FDP22_06200"/>
<dbReference type="Pfam" id="PF13460">
    <property type="entry name" value="NAD_binding_10"/>
    <property type="match status" value="1"/>
</dbReference>
<evidence type="ECO:0000259" key="1">
    <source>
        <dbReference type="Pfam" id="PF13460"/>
    </source>
</evidence>
<evidence type="ECO:0000313" key="2">
    <source>
        <dbReference type="EMBL" id="QDL91410.1"/>
    </source>
</evidence>
<gene>
    <name evidence="2" type="ORF">FDP22_06200</name>
</gene>
<accession>A0A5B8FW33</accession>
<organism evidence="2 3">
    <name type="scientific">Paroceanicella profunda</name>
    <dbReference type="NCBI Taxonomy" id="2579971"/>
    <lineage>
        <taxon>Bacteria</taxon>
        <taxon>Pseudomonadati</taxon>
        <taxon>Pseudomonadota</taxon>
        <taxon>Alphaproteobacteria</taxon>
        <taxon>Rhodobacterales</taxon>
        <taxon>Paracoccaceae</taxon>
        <taxon>Paroceanicella</taxon>
    </lineage>
</organism>
<dbReference type="InterPro" id="IPR016040">
    <property type="entry name" value="NAD(P)-bd_dom"/>
</dbReference>
<dbReference type="Gene3D" id="3.90.25.10">
    <property type="entry name" value="UDP-galactose 4-epimerase, domain 1"/>
    <property type="match status" value="1"/>
</dbReference>
<dbReference type="SUPFAM" id="SSF51735">
    <property type="entry name" value="NAD(P)-binding Rossmann-fold domains"/>
    <property type="match status" value="1"/>
</dbReference>
<name>A0A5B8FW33_9RHOB</name>
<dbReference type="PANTHER" id="PTHR47129:SF1">
    <property type="entry name" value="NMRA-LIKE DOMAIN-CONTAINING PROTEIN"/>
    <property type="match status" value="1"/>
</dbReference>
<dbReference type="PANTHER" id="PTHR47129">
    <property type="entry name" value="QUINONE OXIDOREDUCTASE 2"/>
    <property type="match status" value="1"/>
</dbReference>
<reference evidence="2 3" key="1">
    <citation type="submission" date="2019-06" db="EMBL/GenBank/DDBJ databases">
        <title>Genome sequence of Rhodobacteraceae bacterium D4M1.</title>
        <authorList>
            <person name="Cao J."/>
        </authorList>
    </citation>
    <scope>NUCLEOTIDE SEQUENCE [LARGE SCALE GENOMIC DNA]</scope>
    <source>
        <strain evidence="2 3">D4M1</strain>
    </source>
</reference>
<dbReference type="Gene3D" id="3.40.50.720">
    <property type="entry name" value="NAD(P)-binding Rossmann-like Domain"/>
    <property type="match status" value="1"/>
</dbReference>